<protein>
    <submittedName>
        <fullName evidence="6">LacI family DNA-binding transcriptional regulator</fullName>
    </submittedName>
</protein>
<keyword evidence="1" id="KW-0805">Transcription regulation</keyword>
<dbReference type="InterPro" id="IPR000843">
    <property type="entry name" value="HTH_LacI"/>
</dbReference>
<dbReference type="GO" id="GO:0000976">
    <property type="term" value="F:transcription cis-regulatory region binding"/>
    <property type="evidence" value="ECO:0007669"/>
    <property type="project" value="TreeGrafter"/>
</dbReference>
<feature type="domain" description="HTH lacI-type" evidence="4">
    <location>
        <begin position="1"/>
        <end position="55"/>
    </location>
</feature>
<dbReference type="Pfam" id="PF00356">
    <property type="entry name" value="LacI"/>
    <property type="match status" value="1"/>
</dbReference>
<keyword evidence="7" id="KW-1185">Reference proteome</keyword>
<keyword evidence="2 6" id="KW-0238">DNA-binding</keyword>
<dbReference type="SMART" id="SM00354">
    <property type="entry name" value="HTH_LACI"/>
    <property type="match status" value="1"/>
</dbReference>
<accession>A0A7G9GVU1</accession>
<dbReference type="AlphaFoldDB" id="A0A7G9GVU1"/>
<keyword evidence="3" id="KW-0804">Transcription</keyword>
<dbReference type="GO" id="GO:0003700">
    <property type="term" value="F:DNA-binding transcription factor activity"/>
    <property type="evidence" value="ECO:0007669"/>
    <property type="project" value="TreeGrafter"/>
</dbReference>
<dbReference type="InterPro" id="IPR010982">
    <property type="entry name" value="Lambda_DNA-bd_dom_sf"/>
</dbReference>
<dbReference type="KEGG" id="fho:H9Q81_08210"/>
<dbReference type="CDD" id="cd06267">
    <property type="entry name" value="PBP1_LacI_sugar_binding-like"/>
    <property type="match status" value="1"/>
</dbReference>
<evidence type="ECO:0000256" key="3">
    <source>
        <dbReference type="ARBA" id="ARBA00023163"/>
    </source>
</evidence>
<feature type="domain" description="HTH cro/C1-type" evidence="5">
    <location>
        <begin position="4"/>
        <end position="45"/>
    </location>
</feature>
<gene>
    <name evidence="6" type="ORF">H9Q81_08210</name>
</gene>
<evidence type="ECO:0000256" key="2">
    <source>
        <dbReference type="ARBA" id="ARBA00023125"/>
    </source>
</evidence>
<dbReference type="InterPro" id="IPR001387">
    <property type="entry name" value="Cro/C1-type_HTH"/>
</dbReference>
<dbReference type="CDD" id="cd00093">
    <property type="entry name" value="HTH_XRE"/>
    <property type="match status" value="1"/>
</dbReference>
<dbReference type="SUPFAM" id="SSF53822">
    <property type="entry name" value="Periplasmic binding protein-like I"/>
    <property type="match status" value="1"/>
</dbReference>
<dbReference type="InterPro" id="IPR046335">
    <property type="entry name" value="LacI/GalR-like_sensor"/>
</dbReference>
<evidence type="ECO:0000259" key="4">
    <source>
        <dbReference type="PROSITE" id="PS50932"/>
    </source>
</evidence>
<dbReference type="PROSITE" id="PS50943">
    <property type="entry name" value="HTH_CROC1"/>
    <property type="match status" value="1"/>
</dbReference>
<dbReference type="Proteomes" id="UP000515913">
    <property type="component" value="Chromosome"/>
</dbReference>
<dbReference type="SUPFAM" id="SSF47413">
    <property type="entry name" value="lambda repressor-like DNA-binding domains"/>
    <property type="match status" value="1"/>
</dbReference>
<dbReference type="Gene3D" id="3.40.50.2300">
    <property type="match status" value="2"/>
</dbReference>
<dbReference type="PANTHER" id="PTHR30146:SF24">
    <property type="entry name" value="XYLOSE OPERON REGULATORY PROTEIN"/>
    <property type="match status" value="1"/>
</dbReference>
<evidence type="ECO:0000259" key="5">
    <source>
        <dbReference type="PROSITE" id="PS50943"/>
    </source>
</evidence>
<evidence type="ECO:0000313" key="6">
    <source>
        <dbReference type="EMBL" id="QNM14923.1"/>
    </source>
</evidence>
<dbReference type="Pfam" id="PF13377">
    <property type="entry name" value="Peripla_BP_3"/>
    <property type="match status" value="1"/>
</dbReference>
<dbReference type="PANTHER" id="PTHR30146">
    <property type="entry name" value="LACI-RELATED TRANSCRIPTIONAL REPRESSOR"/>
    <property type="match status" value="1"/>
</dbReference>
<reference evidence="6 7" key="1">
    <citation type="submission" date="2020-08" db="EMBL/GenBank/DDBJ databases">
        <authorList>
            <person name="Liu C."/>
            <person name="Sun Q."/>
        </authorList>
    </citation>
    <scope>NUCLEOTIDE SEQUENCE [LARGE SCALE GENOMIC DNA]</scope>
    <source>
        <strain evidence="6 7">NSJ-57</strain>
    </source>
</reference>
<name>A0A7G9GVU1_9FUSO</name>
<dbReference type="PROSITE" id="PS50932">
    <property type="entry name" value="HTH_LACI_2"/>
    <property type="match status" value="1"/>
</dbReference>
<organism evidence="6 7">
    <name type="scientific">Fusobacterium hominis</name>
    <dbReference type="NCBI Taxonomy" id="2764326"/>
    <lineage>
        <taxon>Bacteria</taxon>
        <taxon>Fusobacteriati</taxon>
        <taxon>Fusobacteriota</taxon>
        <taxon>Fusobacteriia</taxon>
        <taxon>Fusobacteriales</taxon>
        <taxon>Fusobacteriaceae</taxon>
        <taxon>Fusobacterium</taxon>
    </lineage>
</organism>
<sequence>MNSKKLAEITGFSRSTISKVVNGYSDISEETRKKVLAAIEKYKYFPNKSAQKLAGKTSRIIGLLVYTGQSSNDDKKHKKIEESLYYSELISKIVDAAEARGYFVLVSYIDKNGATWEEIFSNGVIDGAIVITGGKGYKEIELLVKSGNNIVLLDYEKDIENANAITINPSHFNGGYIATDHLIKNGHKKILHLTGELRRKTSIERAKGYKKCLEDYGIKESHIIPGRFSKENAFRIIDLYIQKHKTFDYTGIFAGNDYIAFGAIEALKKHGISVPEDVSIVGYDNMELCNYSTPKITSINHLDLNIAEKAIDNLIKMISGRRQKKKRSCIRIIQRESVKKIK</sequence>
<dbReference type="Gene3D" id="1.10.260.40">
    <property type="entry name" value="lambda repressor-like DNA-binding domains"/>
    <property type="match status" value="1"/>
</dbReference>
<dbReference type="InterPro" id="IPR028082">
    <property type="entry name" value="Peripla_BP_I"/>
</dbReference>
<dbReference type="RefSeq" id="WP_101474478.1">
    <property type="nucleotide sequence ID" value="NZ_CP060637.1"/>
</dbReference>
<proteinExistence type="predicted"/>
<evidence type="ECO:0000256" key="1">
    <source>
        <dbReference type="ARBA" id="ARBA00023015"/>
    </source>
</evidence>
<dbReference type="EMBL" id="CP060637">
    <property type="protein sequence ID" value="QNM14923.1"/>
    <property type="molecule type" value="Genomic_DNA"/>
</dbReference>
<evidence type="ECO:0000313" key="7">
    <source>
        <dbReference type="Proteomes" id="UP000515913"/>
    </source>
</evidence>